<dbReference type="InterPro" id="IPR009057">
    <property type="entry name" value="Homeodomain-like_sf"/>
</dbReference>
<dbReference type="InterPro" id="IPR029441">
    <property type="entry name" value="Cass2"/>
</dbReference>
<evidence type="ECO:0000256" key="3">
    <source>
        <dbReference type="ARBA" id="ARBA00023163"/>
    </source>
</evidence>
<dbReference type="InterPro" id="IPR011256">
    <property type="entry name" value="Reg_factor_effector_dom_sf"/>
</dbReference>
<feature type="domain" description="HTH araC/xylS-type" evidence="4">
    <location>
        <begin position="8"/>
        <end position="106"/>
    </location>
</feature>
<dbReference type="SMART" id="SM00871">
    <property type="entry name" value="AraC_E_bind"/>
    <property type="match status" value="1"/>
</dbReference>
<dbReference type="RefSeq" id="WP_073020910.1">
    <property type="nucleotide sequence ID" value="NZ_FQXU01000009.1"/>
</dbReference>
<dbReference type="Pfam" id="PF14526">
    <property type="entry name" value="Cass2"/>
    <property type="match status" value="1"/>
</dbReference>
<organism evidence="5 6">
    <name type="scientific">Clostridium intestinale DSM 6191</name>
    <dbReference type="NCBI Taxonomy" id="1121320"/>
    <lineage>
        <taxon>Bacteria</taxon>
        <taxon>Bacillati</taxon>
        <taxon>Bacillota</taxon>
        <taxon>Clostridia</taxon>
        <taxon>Eubacteriales</taxon>
        <taxon>Clostridiaceae</taxon>
        <taxon>Clostridium</taxon>
    </lineage>
</organism>
<dbReference type="Gene3D" id="1.10.10.60">
    <property type="entry name" value="Homeodomain-like"/>
    <property type="match status" value="2"/>
</dbReference>
<dbReference type="GO" id="GO:0043565">
    <property type="term" value="F:sequence-specific DNA binding"/>
    <property type="evidence" value="ECO:0007669"/>
    <property type="project" value="InterPro"/>
</dbReference>
<dbReference type="SMART" id="SM00342">
    <property type="entry name" value="HTH_ARAC"/>
    <property type="match status" value="1"/>
</dbReference>
<keyword evidence="3" id="KW-0804">Transcription</keyword>
<dbReference type="InterPro" id="IPR018060">
    <property type="entry name" value="HTH_AraC"/>
</dbReference>
<dbReference type="Pfam" id="PF12833">
    <property type="entry name" value="HTH_18"/>
    <property type="match status" value="1"/>
</dbReference>
<dbReference type="SUPFAM" id="SSF46689">
    <property type="entry name" value="Homeodomain-like"/>
    <property type="match status" value="2"/>
</dbReference>
<sequence length="279" mass="32316">MEWIQTLNKAIDYIEENLSEDIDCSKIAAHVCISSFHFQRTFNLLTDLTIGEYIRNRRLSLAGQELIKEDVKIIDIALKYGYETPESFSKAFKRFHGITPNQAKRKGENLKSFNRLIIKIQLIGGSVMDYKIIKKDVFKLVIKSKTFNMESNLIDIPLFWDEYFKAGLGKVVCGEIGISIQENIGDKEFKYGIGEFYNESTLIPEGFEILEVPSYDWAVFKCVGAMPNSIQDLWKRVYSEWLPQSSYELIPDFAIEYYTDGDIKSEDYISEVWIPVKEK</sequence>
<evidence type="ECO:0000313" key="6">
    <source>
        <dbReference type="Proteomes" id="UP000184241"/>
    </source>
</evidence>
<dbReference type="Gene3D" id="3.20.80.10">
    <property type="entry name" value="Regulatory factor, effector binding domain"/>
    <property type="match status" value="1"/>
</dbReference>
<dbReference type="AlphaFoldDB" id="A0A1M5ZM32"/>
<dbReference type="EMBL" id="FQXU01000009">
    <property type="protein sequence ID" value="SHI25290.1"/>
    <property type="molecule type" value="Genomic_DNA"/>
</dbReference>
<dbReference type="InterPro" id="IPR020449">
    <property type="entry name" value="Tscrpt_reg_AraC-type_HTH"/>
</dbReference>
<dbReference type="PANTHER" id="PTHR47504:SF5">
    <property type="entry name" value="RIGHT ORIGIN-BINDING PROTEIN"/>
    <property type="match status" value="1"/>
</dbReference>
<reference evidence="5 6" key="1">
    <citation type="submission" date="2016-11" db="EMBL/GenBank/DDBJ databases">
        <authorList>
            <person name="Jaros S."/>
            <person name="Januszkiewicz K."/>
            <person name="Wedrychowicz H."/>
        </authorList>
    </citation>
    <scope>NUCLEOTIDE SEQUENCE [LARGE SCALE GENOMIC DNA]</scope>
    <source>
        <strain evidence="5 6">DSM 6191</strain>
    </source>
</reference>
<dbReference type="Proteomes" id="UP000184241">
    <property type="component" value="Unassembled WGS sequence"/>
</dbReference>
<evidence type="ECO:0000256" key="2">
    <source>
        <dbReference type="ARBA" id="ARBA00023125"/>
    </source>
</evidence>
<dbReference type="InterPro" id="IPR050959">
    <property type="entry name" value="MarA-like"/>
</dbReference>
<evidence type="ECO:0000313" key="5">
    <source>
        <dbReference type="EMBL" id="SHI25290.1"/>
    </source>
</evidence>
<gene>
    <name evidence="5" type="ORF">SAMN02745941_03144</name>
</gene>
<dbReference type="InterPro" id="IPR010499">
    <property type="entry name" value="AraC_E-bd"/>
</dbReference>
<accession>A0A1M5ZM32</accession>
<dbReference type="PROSITE" id="PS01124">
    <property type="entry name" value="HTH_ARAC_FAMILY_2"/>
    <property type="match status" value="1"/>
</dbReference>
<keyword evidence="1" id="KW-0805">Transcription regulation</keyword>
<keyword evidence="2" id="KW-0238">DNA-binding</keyword>
<name>A0A1M5ZM32_9CLOT</name>
<dbReference type="SUPFAM" id="SSF55136">
    <property type="entry name" value="Probable bacterial effector-binding domain"/>
    <property type="match status" value="1"/>
</dbReference>
<evidence type="ECO:0000256" key="1">
    <source>
        <dbReference type="ARBA" id="ARBA00023015"/>
    </source>
</evidence>
<dbReference type="PANTHER" id="PTHR47504">
    <property type="entry name" value="RIGHT ORIGIN-BINDING PROTEIN"/>
    <property type="match status" value="1"/>
</dbReference>
<dbReference type="GO" id="GO:0003700">
    <property type="term" value="F:DNA-binding transcription factor activity"/>
    <property type="evidence" value="ECO:0007669"/>
    <property type="project" value="InterPro"/>
</dbReference>
<proteinExistence type="predicted"/>
<protein>
    <submittedName>
        <fullName evidence="5">AraC family transcriptional regulator</fullName>
    </submittedName>
</protein>
<dbReference type="PRINTS" id="PR00032">
    <property type="entry name" value="HTHARAC"/>
</dbReference>
<evidence type="ECO:0000259" key="4">
    <source>
        <dbReference type="PROSITE" id="PS01124"/>
    </source>
</evidence>